<dbReference type="PANTHER" id="PTHR23292:SF6">
    <property type="entry name" value="FI16602P1-RELATED"/>
    <property type="match status" value="1"/>
</dbReference>
<dbReference type="AlphaFoldDB" id="A0A9D4EDY0"/>
<evidence type="ECO:0000256" key="4">
    <source>
        <dbReference type="ARBA" id="ARBA00005975"/>
    </source>
</evidence>
<evidence type="ECO:0000256" key="7">
    <source>
        <dbReference type="ARBA" id="ARBA00023136"/>
    </source>
</evidence>
<protein>
    <recommendedName>
        <fullName evidence="9">LITAF domain-containing protein</fullName>
    </recommendedName>
</protein>
<dbReference type="InterPro" id="IPR037519">
    <property type="entry name" value="LITAF_fam"/>
</dbReference>
<dbReference type="PROSITE" id="PS51837">
    <property type="entry name" value="LITAF"/>
    <property type="match status" value="1"/>
</dbReference>
<dbReference type="GO" id="GO:0005765">
    <property type="term" value="C:lysosomal membrane"/>
    <property type="evidence" value="ECO:0007669"/>
    <property type="project" value="UniProtKB-SubCell"/>
</dbReference>
<name>A0A9D4EDY0_DREPO</name>
<organism evidence="10 11">
    <name type="scientific">Dreissena polymorpha</name>
    <name type="common">Zebra mussel</name>
    <name type="synonym">Mytilus polymorpha</name>
    <dbReference type="NCBI Taxonomy" id="45954"/>
    <lineage>
        <taxon>Eukaryota</taxon>
        <taxon>Metazoa</taxon>
        <taxon>Spiralia</taxon>
        <taxon>Lophotrochozoa</taxon>
        <taxon>Mollusca</taxon>
        <taxon>Bivalvia</taxon>
        <taxon>Autobranchia</taxon>
        <taxon>Heteroconchia</taxon>
        <taxon>Euheterodonta</taxon>
        <taxon>Imparidentia</taxon>
        <taxon>Neoheterodontei</taxon>
        <taxon>Myida</taxon>
        <taxon>Dreissenoidea</taxon>
        <taxon>Dreissenidae</taxon>
        <taxon>Dreissena</taxon>
    </lineage>
</organism>
<feature type="domain" description="LITAF" evidence="9">
    <location>
        <begin position="29"/>
        <end position="116"/>
    </location>
</feature>
<reference evidence="10" key="2">
    <citation type="submission" date="2020-11" db="EMBL/GenBank/DDBJ databases">
        <authorList>
            <person name="McCartney M.A."/>
            <person name="Auch B."/>
            <person name="Kono T."/>
            <person name="Mallez S."/>
            <person name="Becker A."/>
            <person name="Gohl D.M."/>
            <person name="Silverstein K.A.T."/>
            <person name="Koren S."/>
            <person name="Bechman K.B."/>
            <person name="Herman A."/>
            <person name="Abrahante J.E."/>
            <person name="Garbe J."/>
        </authorList>
    </citation>
    <scope>NUCLEOTIDE SEQUENCE</scope>
    <source>
        <strain evidence="10">Duluth1</strain>
        <tissue evidence="10">Whole animal</tissue>
    </source>
</reference>
<evidence type="ECO:0000313" key="11">
    <source>
        <dbReference type="Proteomes" id="UP000828390"/>
    </source>
</evidence>
<dbReference type="Pfam" id="PF10601">
    <property type="entry name" value="zf-LITAF-like"/>
    <property type="match status" value="1"/>
</dbReference>
<sequence>MSAPPPPYSEKTTLQYETTPIYPPQHQVDSAVYVQPHAVYVQAFRNVPVRMHCQYCQAEIVTSTYTDNGTLTWIACFIIFLFFPLGCCLIPFCMDSMKDVVHRCPNCKQQVGRWNRM</sequence>
<dbReference type="GO" id="GO:0008270">
    <property type="term" value="F:zinc ion binding"/>
    <property type="evidence" value="ECO:0007669"/>
    <property type="project" value="TreeGrafter"/>
</dbReference>
<dbReference type="InterPro" id="IPR006629">
    <property type="entry name" value="LITAF"/>
</dbReference>
<reference evidence="10" key="1">
    <citation type="journal article" date="2019" name="bioRxiv">
        <title>The Genome of the Zebra Mussel, Dreissena polymorpha: A Resource for Invasive Species Research.</title>
        <authorList>
            <person name="McCartney M.A."/>
            <person name="Auch B."/>
            <person name="Kono T."/>
            <person name="Mallez S."/>
            <person name="Zhang Y."/>
            <person name="Obille A."/>
            <person name="Becker A."/>
            <person name="Abrahante J.E."/>
            <person name="Garbe J."/>
            <person name="Badalamenti J.P."/>
            <person name="Herman A."/>
            <person name="Mangelson H."/>
            <person name="Liachko I."/>
            <person name="Sullivan S."/>
            <person name="Sone E.D."/>
            <person name="Koren S."/>
            <person name="Silverstein K.A.T."/>
            <person name="Beckman K.B."/>
            <person name="Gohl D.M."/>
        </authorList>
    </citation>
    <scope>NUCLEOTIDE SEQUENCE</scope>
    <source>
        <strain evidence="10">Duluth1</strain>
        <tissue evidence="10">Whole animal</tissue>
    </source>
</reference>
<keyword evidence="8" id="KW-1133">Transmembrane helix</keyword>
<dbReference type="GO" id="GO:0031902">
    <property type="term" value="C:late endosome membrane"/>
    <property type="evidence" value="ECO:0007669"/>
    <property type="project" value="UniProtKB-SubCell"/>
</dbReference>
<gene>
    <name evidence="10" type="ORF">DPMN_180024</name>
</gene>
<evidence type="ECO:0000256" key="5">
    <source>
        <dbReference type="ARBA" id="ARBA00022723"/>
    </source>
</evidence>
<keyword evidence="6" id="KW-0862">Zinc</keyword>
<evidence type="ECO:0000256" key="8">
    <source>
        <dbReference type="SAM" id="Phobius"/>
    </source>
</evidence>
<comment type="similarity">
    <text evidence="4">Belongs to the CDIP1/LITAF family.</text>
</comment>
<dbReference type="EMBL" id="JAIWYP010000009">
    <property type="protein sequence ID" value="KAH3778557.1"/>
    <property type="molecule type" value="Genomic_DNA"/>
</dbReference>
<evidence type="ECO:0000259" key="9">
    <source>
        <dbReference type="PROSITE" id="PS51837"/>
    </source>
</evidence>
<evidence type="ECO:0000313" key="10">
    <source>
        <dbReference type="EMBL" id="KAH3778557.1"/>
    </source>
</evidence>
<evidence type="ECO:0000256" key="6">
    <source>
        <dbReference type="ARBA" id="ARBA00022833"/>
    </source>
</evidence>
<dbReference type="PANTHER" id="PTHR23292">
    <property type="entry name" value="LIPOPOLYSACCHARIDE-INDUCED TUMOR NECROSIS FACTOR-ALPHA FACTOR"/>
    <property type="match status" value="1"/>
</dbReference>
<keyword evidence="5" id="KW-0479">Metal-binding</keyword>
<dbReference type="Proteomes" id="UP000828390">
    <property type="component" value="Unassembled WGS sequence"/>
</dbReference>
<evidence type="ECO:0000256" key="2">
    <source>
        <dbReference type="ARBA" id="ARBA00004481"/>
    </source>
</evidence>
<evidence type="ECO:0000256" key="1">
    <source>
        <dbReference type="ARBA" id="ARBA00004414"/>
    </source>
</evidence>
<keyword evidence="7 8" id="KW-0472">Membrane</keyword>
<keyword evidence="11" id="KW-1185">Reference proteome</keyword>
<keyword evidence="8" id="KW-0812">Transmembrane</keyword>
<comment type="caution">
    <text evidence="10">The sequence shown here is derived from an EMBL/GenBank/DDBJ whole genome shotgun (WGS) entry which is preliminary data.</text>
</comment>
<accession>A0A9D4EDY0</accession>
<evidence type="ECO:0000256" key="3">
    <source>
        <dbReference type="ARBA" id="ARBA00004630"/>
    </source>
</evidence>
<feature type="transmembrane region" description="Helical" evidence="8">
    <location>
        <begin position="71"/>
        <end position="93"/>
    </location>
</feature>
<proteinExistence type="inferred from homology"/>
<dbReference type="SMART" id="SM00714">
    <property type="entry name" value="LITAF"/>
    <property type="match status" value="1"/>
</dbReference>
<comment type="subcellular location">
    <subcellularLocation>
        <location evidence="2">Endosome membrane</location>
        <topology evidence="2">Peripheral membrane protein</topology>
    </subcellularLocation>
    <subcellularLocation>
        <location evidence="1">Late endosome membrane</location>
    </subcellularLocation>
    <subcellularLocation>
        <location evidence="3">Lysosome membrane</location>
        <topology evidence="3">Peripheral membrane protein</topology>
        <orientation evidence="3">Cytoplasmic side</orientation>
    </subcellularLocation>
</comment>